<feature type="region of interest" description="Disordered" evidence="2">
    <location>
        <begin position="693"/>
        <end position="915"/>
    </location>
</feature>
<feature type="compositionally biased region" description="Low complexity" evidence="2">
    <location>
        <begin position="549"/>
        <end position="568"/>
    </location>
</feature>
<feature type="region of interest" description="Disordered" evidence="2">
    <location>
        <begin position="335"/>
        <end position="384"/>
    </location>
</feature>
<dbReference type="PANTHER" id="PTHR31962">
    <property type="entry name" value="SPHINGOLIPID LONG CHAIN BASE-RESPONSIVE PROTEIN PIL1"/>
    <property type="match status" value="1"/>
</dbReference>
<evidence type="ECO:0000256" key="2">
    <source>
        <dbReference type="SAM" id="MobiDB-lite"/>
    </source>
</evidence>
<dbReference type="GO" id="GO:0008289">
    <property type="term" value="F:lipid binding"/>
    <property type="evidence" value="ECO:0007669"/>
    <property type="project" value="TreeGrafter"/>
</dbReference>
<accession>A0A4S4LKC0</accession>
<dbReference type="Proteomes" id="UP000310158">
    <property type="component" value="Unassembled WGS sequence"/>
</dbReference>
<feature type="compositionally biased region" description="Basic and acidic residues" evidence="2">
    <location>
        <begin position="705"/>
        <end position="722"/>
    </location>
</feature>
<dbReference type="PANTHER" id="PTHR31962:SF1">
    <property type="entry name" value="SPHINGOLIPID LONG CHAIN BASE-RESPONSIVE PROTEIN PIL1"/>
    <property type="match status" value="1"/>
</dbReference>
<dbReference type="EMBL" id="SGPL01000459">
    <property type="protein sequence ID" value="THH12479.1"/>
    <property type="molecule type" value="Genomic_DNA"/>
</dbReference>
<feature type="compositionally biased region" description="Polar residues" evidence="2">
    <location>
        <begin position="759"/>
        <end position="774"/>
    </location>
</feature>
<organism evidence="3 4">
    <name type="scientific">Bondarzewia mesenterica</name>
    <dbReference type="NCBI Taxonomy" id="1095465"/>
    <lineage>
        <taxon>Eukaryota</taxon>
        <taxon>Fungi</taxon>
        <taxon>Dikarya</taxon>
        <taxon>Basidiomycota</taxon>
        <taxon>Agaricomycotina</taxon>
        <taxon>Agaricomycetes</taxon>
        <taxon>Russulales</taxon>
        <taxon>Bondarzewiaceae</taxon>
        <taxon>Bondarzewia</taxon>
    </lineage>
</organism>
<feature type="compositionally biased region" description="Pro residues" evidence="2">
    <location>
        <begin position="810"/>
        <end position="819"/>
    </location>
</feature>
<proteinExistence type="predicted"/>
<feature type="coiled-coil region" evidence="1">
    <location>
        <begin position="150"/>
        <end position="177"/>
    </location>
</feature>
<comment type="caution">
    <text evidence="3">The sequence shown here is derived from an EMBL/GenBank/DDBJ whole genome shotgun (WGS) entry which is preliminary data.</text>
</comment>
<dbReference type="InterPro" id="IPR028245">
    <property type="entry name" value="PIL1/LSP1"/>
</dbReference>
<feature type="compositionally biased region" description="Basic and acidic residues" evidence="2">
    <location>
        <begin position="775"/>
        <end position="784"/>
    </location>
</feature>
<dbReference type="Gene3D" id="1.20.1270.60">
    <property type="entry name" value="Arfaptin homology (AH) domain/BAR domain"/>
    <property type="match status" value="1"/>
</dbReference>
<dbReference type="GO" id="GO:0036286">
    <property type="term" value="C:eisosome filament"/>
    <property type="evidence" value="ECO:0007669"/>
    <property type="project" value="TreeGrafter"/>
</dbReference>
<feature type="region of interest" description="Disordered" evidence="2">
    <location>
        <begin position="406"/>
        <end position="629"/>
    </location>
</feature>
<dbReference type="GO" id="GO:0006897">
    <property type="term" value="P:endocytosis"/>
    <property type="evidence" value="ECO:0007669"/>
    <property type="project" value="TreeGrafter"/>
</dbReference>
<dbReference type="InterPro" id="IPR027267">
    <property type="entry name" value="AH/BAR_dom_sf"/>
</dbReference>
<feature type="compositionally biased region" description="Basic and acidic residues" evidence="2">
    <location>
        <begin position="407"/>
        <end position="429"/>
    </location>
</feature>
<evidence type="ECO:0000256" key="1">
    <source>
        <dbReference type="SAM" id="Coils"/>
    </source>
</evidence>
<dbReference type="OrthoDB" id="3358861at2759"/>
<feature type="compositionally biased region" description="Acidic residues" evidence="2">
    <location>
        <begin position="312"/>
        <end position="325"/>
    </location>
</feature>
<evidence type="ECO:0000313" key="3">
    <source>
        <dbReference type="EMBL" id="THH12479.1"/>
    </source>
</evidence>
<keyword evidence="4" id="KW-1185">Reference proteome</keyword>
<feature type="compositionally biased region" description="Basic and acidic residues" evidence="2">
    <location>
        <begin position="886"/>
        <end position="906"/>
    </location>
</feature>
<name>A0A4S4LKC0_9AGAM</name>
<feature type="compositionally biased region" description="Polar residues" evidence="2">
    <location>
        <begin position="241"/>
        <end position="251"/>
    </location>
</feature>
<dbReference type="GO" id="GO:0070941">
    <property type="term" value="P:eisosome assembly"/>
    <property type="evidence" value="ECO:0007669"/>
    <property type="project" value="TreeGrafter"/>
</dbReference>
<feature type="region of interest" description="Disordered" evidence="2">
    <location>
        <begin position="311"/>
        <end position="330"/>
    </location>
</feature>
<dbReference type="GO" id="GO:0005886">
    <property type="term" value="C:plasma membrane"/>
    <property type="evidence" value="ECO:0007669"/>
    <property type="project" value="TreeGrafter"/>
</dbReference>
<keyword evidence="1" id="KW-0175">Coiled coil</keyword>
<evidence type="ECO:0000313" key="4">
    <source>
        <dbReference type="Proteomes" id="UP000310158"/>
    </source>
</evidence>
<sequence>MVHRPTDSRLLSNLLQHEKDYSKHLLSLLDSVSQESLSSFSAYASASPPVVARAIIAVAGSLAGADDALRKYALSVDAWREQLARLKDLEDDIGTIMRDREILVTRLIKVSKHQKSTRDSFIANIGPSPSSMSQSSLTSSIVSTNASSKLSAAQAELQACETQLAAKERELDAMRVSAVRQGLYLRCTAMVECGWTWGEMGKEGLRALEGMTMPNGHAMIPDSHGMHKPLPDPTHYHAGSDLSSLGPSQSASQIALPLENGFAERGSSHVASPVSNQVHSGLDDFTLHIDPPHSISEFVFPQRVGIERRITEEEEPVLESSSEDEDKARSLRVVENTRFTQPGSSSSPRPSNPRGFSVRTHQRQESGSSLSERPHAHHGLGRFGASLRGRGRRVFFGSIAGLFKGGHRAESGRWKTRTDKNLKKARAADSDSGDEAPQSVISFRRRASVDDVNHRVPGGPDRQKLRKKPMRGTSVPADSSTKEAGWVSEGGAFSSSITRKGKGKAETPSSVPEKPAILPAPKAKVGQTQPKNVLLAPLSPSRQNSISKTSVLSVASAPPSVPRATSATPAPPRGRGGGISTSQSTGAVKRSASMAHKRVSAPPGGGKASTWTGPHPHPQARSVGGQQNQPSLMSIVEGVTRENREGWAAATTATAGVSGSDGGGLISVKAPPPLKEYNLWGEGGKGISFESVVAPLPVTAPLRGTADRGRGREEQRPLEVIKPKPIPAKSPLRSALKSPSRTPSPMALHAQPPAPAGPSLQTRRPQASRAVKSSEQGEVRRGDNDDASSISSYETGHEAFDEEEERQSTPRPPPPPAPPEKLALGPARSDISSSTITVVHGDGNVNGSAQGRRVGPSAPPVRRKSVRMSLQPTYSPTPPALDDEDERRPRVEKGGEQHERHQRDMWADSSDEDEEYARAKVSLRKAANKKW</sequence>
<gene>
    <name evidence="3" type="ORF">EW146_g7660</name>
</gene>
<feature type="compositionally biased region" description="Low complexity" evidence="2">
    <location>
        <begin position="342"/>
        <end position="357"/>
    </location>
</feature>
<reference evidence="3 4" key="1">
    <citation type="submission" date="2019-02" db="EMBL/GenBank/DDBJ databases">
        <title>Genome sequencing of the rare red list fungi Bondarzewia mesenterica.</title>
        <authorList>
            <person name="Buettner E."/>
            <person name="Kellner H."/>
        </authorList>
    </citation>
    <scope>NUCLEOTIDE SEQUENCE [LARGE SCALE GENOMIC DNA]</scope>
    <source>
        <strain evidence="3 4">DSM 108281</strain>
    </source>
</reference>
<feature type="region of interest" description="Disordered" evidence="2">
    <location>
        <begin position="231"/>
        <end position="251"/>
    </location>
</feature>
<protein>
    <submittedName>
        <fullName evidence="3">Uncharacterized protein</fullName>
    </submittedName>
</protein>
<dbReference type="AlphaFoldDB" id="A0A4S4LKC0"/>